<keyword evidence="1" id="KW-1133">Transmembrane helix</keyword>
<gene>
    <name evidence="3" type="ORF">EZS28_007669</name>
</gene>
<sequence length="191" mass="21356">MTTKRTQRNLLGSIGANYGIFVISLLPFIIICEIIFGVSSTTRKYAWIVCFVLIGIDLIHVIVVVLNGVLVLRDKIVNLKSIKLKQPLRIIQISDIHVGSRSHSLLDKVVDRVNCLNGDIIAITGDLVDSKSVVYRNEKDLSSNEQLYPAMSSLAKLKAKYGVYFVMGNHDLMMGRDSVIKMISHFPNVRL</sequence>
<dbReference type="SUPFAM" id="SSF56300">
    <property type="entry name" value="Metallo-dependent phosphatases"/>
    <property type="match status" value="1"/>
</dbReference>
<feature type="domain" description="Calcineurin-like phosphoesterase" evidence="2">
    <location>
        <begin position="88"/>
        <end position="173"/>
    </location>
</feature>
<dbReference type="GO" id="GO:0016787">
    <property type="term" value="F:hydrolase activity"/>
    <property type="evidence" value="ECO:0007669"/>
    <property type="project" value="InterPro"/>
</dbReference>
<name>A0A5J4WNY1_9EUKA</name>
<comment type="caution">
    <text evidence="3">The sequence shown here is derived from an EMBL/GenBank/DDBJ whole genome shotgun (WGS) entry which is preliminary data.</text>
</comment>
<accession>A0A5J4WNY1</accession>
<dbReference type="AlphaFoldDB" id="A0A5J4WNY1"/>
<dbReference type="InterPro" id="IPR029052">
    <property type="entry name" value="Metallo-depent_PP-like"/>
</dbReference>
<dbReference type="EMBL" id="SNRW01001335">
    <property type="protein sequence ID" value="KAA6396807.1"/>
    <property type="molecule type" value="Genomic_DNA"/>
</dbReference>
<feature type="transmembrane region" description="Helical" evidence="1">
    <location>
        <begin position="45"/>
        <end position="72"/>
    </location>
</feature>
<dbReference type="PANTHER" id="PTHR31302:SF0">
    <property type="entry name" value="TRANSMEMBRANE PROTEIN WITH METALLOPHOSPHOESTERASE DOMAIN"/>
    <property type="match status" value="1"/>
</dbReference>
<dbReference type="InterPro" id="IPR051158">
    <property type="entry name" value="Metallophosphoesterase_sf"/>
</dbReference>
<dbReference type="InterPro" id="IPR004843">
    <property type="entry name" value="Calcineurin-like_PHP"/>
</dbReference>
<dbReference type="Pfam" id="PF00149">
    <property type="entry name" value="Metallophos"/>
    <property type="match status" value="1"/>
</dbReference>
<organism evidence="3 4">
    <name type="scientific">Streblomastix strix</name>
    <dbReference type="NCBI Taxonomy" id="222440"/>
    <lineage>
        <taxon>Eukaryota</taxon>
        <taxon>Metamonada</taxon>
        <taxon>Preaxostyla</taxon>
        <taxon>Oxymonadida</taxon>
        <taxon>Streblomastigidae</taxon>
        <taxon>Streblomastix</taxon>
    </lineage>
</organism>
<dbReference type="OrthoDB" id="783096at2759"/>
<evidence type="ECO:0000313" key="3">
    <source>
        <dbReference type="EMBL" id="KAA6396807.1"/>
    </source>
</evidence>
<protein>
    <recommendedName>
        <fullName evidence="2">Calcineurin-like phosphoesterase domain-containing protein</fullName>
    </recommendedName>
</protein>
<evidence type="ECO:0000313" key="4">
    <source>
        <dbReference type="Proteomes" id="UP000324800"/>
    </source>
</evidence>
<proteinExistence type="predicted"/>
<evidence type="ECO:0000259" key="2">
    <source>
        <dbReference type="Pfam" id="PF00149"/>
    </source>
</evidence>
<dbReference type="Gene3D" id="3.60.21.10">
    <property type="match status" value="1"/>
</dbReference>
<evidence type="ECO:0000256" key="1">
    <source>
        <dbReference type="SAM" id="Phobius"/>
    </source>
</evidence>
<keyword evidence="1" id="KW-0812">Transmembrane</keyword>
<feature type="transmembrane region" description="Helical" evidence="1">
    <location>
        <begin position="20"/>
        <end position="39"/>
    </location>
</feature>
<dbReference type="Proteomes" id="UP000324800">
    <property type="component" value="Unassembled WGS sequence"/>
</dbReference>
<reference evidence="3 4" key="1">
    <citation type="submission" date="2019-03" db="EMBL/GenBank/DDBJ databases">
        <title>Single cell metagenomics reveals metabolic interactions within the superorganism composed of flagellate Streblomastix strix and complex community of Bacteroidetes bacteria on its surface.</title>
        <authorList>
            <person name="Treitli S.C."/>
            <person name="Kolisko M."/>
            <person name="Husnik F."/>
            <person name="Keeling P."/>
            <person name="Hampl V."/>
        </authorList>
    </citation>
    <scope>NUCLEOTIDE SEQUENCE [LARGE SCALE GENOMIC DNA]</scope>
    <source>
        <strain evidence="3">ST1C</strain>
    </source>
</reference>
<keyword evidence="1" id="KW-0472">Membrane</keyword>
<dbReference type="PANTHER" id="PTHR31302">
    <property type="entry name" value="TRANSMEMBRANE PROTEIN WITH METALLOPHOSPHOESTERASE DOMAIN-RELATED"/>
    <property type="match status" value="1"/>
</dbReference>